<dbReference type="Proteomes" id="UP000747399">
    <property type="component" value="Unassembled WGS sequence"/>
</dbReference>
<reference evidence="2" key="1">
    <citation type="journal article" date="2021" name="Proc. Natl. Acad. Sci. U.S.A.">
        <title>Three genomes in the algal genus Volvox reveal the fate of a haploid sex-determining region after a transition to homothallism.</title>
        <authorList>
            <person name="Yamamoto K."/>
            <person name="Hamaji T."/>
            <person name="Kawai-Toyooka H."/>
            <person name="Matsuzaki R."/>
            <person name="Takahashi F."/>
            <person name="Nishimura Y."/>
            <person name="Kawachi M."/>
            <person name="Noguchi H."/>
            <person name="Minakuchi Y."/>
            <person name="Umen J.G."/>
            <person name="Toyoda A."/>
            <person name="Nozaki H."/>
        </authorList>
    </citation>
    <scope>NUCLEOTIDE SEQUENCE</scope>
    <source>
        <strain evidence="2">NIES-3780</strain>
    </source>
</reference>
<comment type="caution">
    <text evidence="2">The sequence shown here is derived from an EMBL/GenBank/DDBJ whole genome shotgun (WGS) entry which is preliminary data.</text>
</comment>
<sequence>MISLLGKLGFEPKDRGYERIDTISNSNSTVNDNDSVMSNSSCIDGNPVGQPAGRVVVSHLRDIMKKFGRKWIPTEKPLQRFGKLEGEESLTLQERLCARRVQITEKGTLLKALLSWQKGAPENLHQAGAQPEAEPVPAAQQEPQLESEENNVQQCAGGVTAPSGLAGAAEAIELAYQRLDETTEAEVFKGFQLQVSDLIAQLEKLRSGAAMMEARKGAPCGGASTDPQGSSTTANIAILPTASCPATGATSLPPVVEAAAADDDAADASISIDTAAQRTPELYPPVELIMQPPMHPKTPERRLPPEARHWGLQDGRSWAGDQQWSSWAEVQAFTKTLEPTLAEAIREGSLEHNPLVAFGKEQAAAPAISFVQLKLLELCGSRKWGTASIQSPSLEGPRKRRPFLAAFLRAAKGITEPCVQRGGIRL</sequence>
<feature type="region of interest" description="Disordered" evidence="1">
    <location>
        <begin position="124"/>
        <end position="152"/>
    </location>
</feature>
<dbReference type="EMBL" id="BNCO01000034">
    <property type="protein sequence ID" value="GIL59354.1"/>
    <property type="molecule type" value="Genomic_DNA"/>
</dbReference>
<gene>
    <name evidence="2" type="ORF">Vafri_14240</name>
</gene>
<evidence type="ECO:0000256" key="1">
    <source>
        <dbReference type="SAM" id="MobiDB-lite"/>
    </source>
</evidence>
<keyword evidence="3" id="KW-1185">Reference proteome</keyword>
<dbReference type="AlphaFoldDB" id="A0A8J4BDL0"/>
<organism evidence="2 3">
    <name type="scientific">Volvox africanus</name>
    <dbReference type="NCBI Taxonomy" id="51714"/>
    <lineage>
        <taxon>Eukaryota</taxon>
        <taxon>Viridiplantae</taxon>
        <taxon>Chlorophyta</taxon>
        <taxon>core chlorophytes</taxon>
        <taxon>Chlorophyceae</taxon>
        <taxon>CS clade</taxon>
        <taxon>Chlamydomonadales</taxon>
        <taxon>Volvocaceae</taxon>
        <taxon>Volvox</taxon>
    </lineage>
</organism>
<feature type="compositionally biased region" description="Low complexity" evidence="1">
    <location>
        <begin position="129"/>
        <end position="144"/>
    </location>
</feature>
<accession>A0A8J4BDL0</accession>
<evidence type="ECO:0000313" key="3">
    <source>
        <dbReference type="Proteomes" id="UP000747399"/>
    </source>
</evidence>
<evidence type="ECO:0000313" key="2">
    <source>
        <dbReference type="EMBL" id="GIL59354.1"/>
    </source>
</evidence>
<proteinExistence type="predicted"/>
<name>A0A8J4BDL0_9CHLO</name>
<protein>
    <submittedName>
        <fullName evidence="2">Uncharacterized protein</fullName>
    </submittedName>
</protein>